<comment type="similarity">
    <text evidence="2 12">Belongs to the G-protein coupled receptor 1 family.</text>
</comment>
<keyword evidence="11 12" id="KW-0807">Transducer</keyword>
<dbReference type="CDD" id="cd15424">
    <property type="entry name" value="7tmA_OR2_unk"/>
    <property type="match status" value="1"/>
</dbReference>
<dbReference type="InterPro" id="IPR000276">
    <property type="entry name" value="GPCR_Rhodpsn"/>
</dbReference>
<evidence type="ECO:0000256" key="4">
    <source>
        <dbReference type="ARBA" id="ARBA00022606"/>
    </source>
</evidence>
<dbReference type="PRINTS" id="PR00245">
    <property type="entry name" value="OLFACTORYR"/>
</dbReference>
<dbReference type="PANTHER" id="PTHR26453">
    <property type="entry name" value="OLFACTORY RECEPTOR"/>
    <property type="match status" value="1"/>
</dbReference>
<evidence type="ECO:0000256" key="8">
    <source>
        <dbReference type="ARBA" id="ARBA00023040"/>
    </source>
</evidence>
<evidence type="ECO:0000256" key="10">
    <source>
        <dbReference type="ARBA" id="ARBA00023170"/>
    </source>
</evidence>
<dbReference type="InterPro" id="IPR017452">
    <property type="entry name" value="GPCR_Rhodpsn_7TM"/>
</dbReference>
<dbReference type="OMA" id="FICEMAM"/>
<keyword evidence="5 12" id="KW-0812">Transmembrane</keyword>
<feature type="transmembrane region" description="Helical" evidence="13">
    <location>
        <begin position="142"/>
        <end position="169"/>
    </location>
</feature>
<dbReference type="GO" id="GO:0004930">
    <property type="term" value="F:G protein-coupled receptor activity"/>
    <property type="evidence" value="ECO:0007669"/>
    <property type="project" value="UniProtKB-KW"/>
</dbReference>
<keyword evidence="7 13" id="KW-1133">Transmembrane helix</keyword>
<organism evidence="15 16">
    <name type="scientific">Podarcis muralis</name>
    <name type="common">Wall lizard</name>
    <name type="synonym">Lacerta muralis</name>
    <dbReference type="NCBI Taxonomy" id="64176"/>
    <lineage>
        <taxon>Eukaryota</taxon>
        <taxon>Metazoa</taxon>
        <taxon>Chordata</taxon>
        <taxon>Craniata</taxon>
        <taxon>Vertebrata</taxon>
        <taxon>Euteleostomi</taxon>
        <taxon>Lepidosauria</taxon>
        <taxon>Squamata</taxon>
        <taxon>Bifurcata</taxon>
        <taxon>Unidentata</taxon>
        <taxon>Episquamata</taxon>
        <taxon>Laterata</taxon>
        <taxon>Lacertibaenia</taxon>
        <taxon>Lacertidae</taxon>
        <taxon>Podarcis</taxon>
    </lineage>
</organism>
<evidence type="ECO:0000256" key="12">
    <source>
        <dbReference type="RuleBase" id="RU000688"/>
    </source>
</evidence>
<dbReference type="Pfam" id="PF13853">
    <property type="entry name" value="7tm_4"/>
    <property type="match status" value="1"/>
</dbReference>
<feature type="domain" description="G-protein coupled receptors family 1 profile" evidence="14">
    <location>
        <begin position="41"/>
        <end position="288"/>
    </location>
</feature>
<gene>
    <name evidence="15" type="primary">LOC114583365</name>
</gene>
<keyword evidence="10 12" id="KW-0675">Receptor</keyword>
<evidence type="ECO:0000313" key="15">
    <source>
        <dbReference type="Ensembl" id="ENSPMRP00000020152.1"/>
    </source>
</evidence>
<evidence type="ECO:0000256" key="7">
    <source>
        <dbReference type="ARBA" id="ARBA00022989"/>
    </source>
</evidence>
<dbReference type="FunFam" id="1.20.1070.10:FF:000015">
    <property type="entry name" value="Olfactory receptor"/>
    <property type="match status" value="1"/>
</dbReference>
<evidence type="ECO:0000313" key="16">
    <source>
        <dbReference type="Proteomes" id="UP000472272"/>
    </source>
</evidence>
<protein>
    <recommendedName>
        <fullName evidence="13">Olfactory receptor</fullName>
    </recommendedName>
</protein>
<evidence type="ECO:0000256" key="11">
    <source>
        <dbReference type="ARBA" id="ARBA00023224"/>
    </source>
</evidence>
<dbReference type="GO" id="GO:0005886">
    <property type="term" value="C:plasma membrane"/>
    <property type="evidence" value="ECO:0007669"/>
    <property type="project" value="UniProtKB-SubCell"/>
</dbReference>
<feature type="transmembrane region" description="Helical" evidence="13">
    <location>
        <begin position="273"/>
        <end position="290"/>
    </location>
</feature>
<feature type="transmembrane region" description="Helical" evidence="13">
    <location>
        <begin position="25"/>
        <end position="51"/>
    </location>
</feature>
<dbReference type="AlphaFoldDB" id="A0A670JAC6"/>
<dbReference type="PRINTS" id="PR00237">
    <property type="entry name" value="GPCRRHODOPSN"/>
</dbReference>
<dbReference type="GO" id="GO:0004984">
    <property type="term" value="F:olfactory receptor activity"/>
    <property type="evidence" value="ECO:0007669"/>
    <property type="project" value="InterPro"/>
</dbReference>
<dbReference type="InterPro" id="IPR000725">
    <property type="entry name" value="Olfact_rcpt"/>
</dbReference>
<dbReference type="Ensembl" id="ENSPMRT00000021397.1">
    <property type="protein sequence ID" value="ENSPMRP00000020152.1"/>
    <property type="gene ID" value="ENSPMRG00000013132.1"/>
</dbReference>
<evidence type="ECO:0000259" key="14">
    <source>
        <dbReference type="PROSITE" id="PS50262"/>
    </source>
</evidence>
<evidence type="ECO:0000256" key="6">
    <source>
        <dbReference type="ARBA" id="ARBA00022725"/>
    </source>
</evidence>
<dbReference type="SUPFAM" id="SSF81321">
    <property type="entry name" value="Family A G protein-coupled receptor-like"/>
    <property type="match status" value="1"/>
</dbReference>
<evidence type="ECO:0000256" key="3">
    <source>
        <dbReference type="ARBA" id="ARBA00022475"/>
    </source>
</evidence>
<reference evidence="15 16" key="1">
    <citation type="journal article" date="2019" name="Proc. Natl. Acad. Sci. U.S.A.">
        <title>Regulatory changes in pterin and carotenoid genes underlie balanced color polymorphisms in the wall lizard.</title>
        <authorList>
            <person name="Andrade P."/>
            <person name="Pinho C."/>
            <person name="Perez I de Lanuza G."/>
            <person name="Afonso S."/>
            <person name="Brejcha J."/>
            <person name="Rubin C.J."/>
            <person name="Wallerman O."/>
            <person name="Pereira P."/>
            <person name="Sabatino S.J."/>
            <person name="Bellati A."/>
            <person name="Pellitteri-Rosa D."/>
            <person name="Bosakova Z."/>
            <person name="Bunikis I."/>
            <person name="Carretero M.A."/>
            <person name="Feiner N."/>
            <person name="Marsik P."/>
            <person name="Pauperio F."/>
            <person name="Salvi D."/>
            <person name="Soler L."/>
            <person name="While G.M."/>
            <person name="Uller T."/>
            <person name="Font E."/>
            <person name="Andersson L."/>
            <person name="Carneiro M."/>
        </authorList>
    </citation>
    <scope>NUCLEOTIDE SEQUENCE</scope>
</reference>
<reference evidence="15" key="3">
    <citation type="submission" date="2025-09" db="UniProtKB">
        <authorList>
            <consortium name="Ensembl"/>
        </authorList>
    </citation>
    <scope>IDENTIFICATION</scope>
</reference>
<dbReference type="GeneTree" id="ENSGT01140000282496"/>
<dbReference type="PROSITE" id="PS00237">
    <property type="entry name" value="G_PROTEIN_RECEP_F1_1"/>
    <property type="match status" value="1"/>
</dbReference>
<sequence length="312" mass="34616">MGEENVTFVKEFILVGFSSDRRTQILLFVVVLIIYSLTIVGNLLIIMLVWVESSLHIPMYFFLSNLAGLEICYVTTTLPQTMASLVSGNGAISFTRCMAQMYITLSLGSCECLLLGVMAYDRYLAICHPLIYTSVMGWWRQFLLASVTWVGGFLLGSLMVGSATSLYFCGLNRIDHFICEMAMVIKLSCTDTYITEAAIFLAASLGVLLPLSIIMTSYGFVISSVLKMRSTAGWRKAFSTCGSHLIVVTLFYGTVISMYLIPRSASDRDKKIAVFYIVVTPLLNPIIYTLRNKDIHGATAKALRRLAILKKS</sequence>
<feature type="transmembrane region" description="Helical" evidence="13">
    <location>
        <begin position="238"/>
        <end position="261"/>
    </location>
</feature>
<comment type="subcellular location">
    <subcellularLocation>
        <location evidence="1 13">Cell membrane</location>
        <topology evidence="1 13">Multi-pass membrane protein</topology>
    </subcellularLocation>
</comment>
<proteinExistence type="inferred from homology"/>
<dbReference type="Gene3D" id="1.20.1070.10">
    <property type="entry name" value="Rhodopsin 7-helix transmembrane proteins"/>
    <property type="match status" value="1"/>
</dbReference>
<dbReference type="Proteomes" id="UP000472272">
    <property type="component" value="Chromosome 13"/>
</dbReference>
<evidence type="ECO:0000256" key="9">
    <source>
        <dbReference type="ARBA" id="ARBA00023136"/>
    </source>
</evidence>
<dbReference type="FunFam" id="1.10.1220.70:FF:000001">
    <property type="entry name" value="Olfactory receptor"/>
    <property type="match status" value="1"/>
</dbReference>
<keyword evidence="4 13" id="KW-0716">Sensory transduction</keyword>
<keyword evidence="16" id="KW-1185">Reference proteome</keyword>
<dbReference type="PROSITE" id="PS50262">
    <property type="entry name" value="G_PROTEIN_RECEP_F1_2"/>
    <property type="match status" value="1"/>
</dbReference>
<keyword evidence="9 13" id="KW-0472">Membrane</keyword>
<accession>A0A670JAC6</accession>
<evidence type="ECO:0000256" key="13">
    <source>
        <dbReference type="RuleBase" id="RU363047"/>
    </source>
</evidence>
<keyword evidence="8 12" id="KW-0297">G-protein coupled receptor</keyword>
<evidence type="ECO:0000256" key="5">
    <source>
        <dbReference type="ARBA" id="ARBA00022692"/>
    </source>
</evidence>
<feature type="transmembrane region" description="Helical" evidence="13">
    <location>
        <begin position="207"/>
        <end position="226"/>
    </location>
</feature>
<evidence type="ECO:0000256" key="1">
    <source>
        <dbReference type="ARBA" id="ARBA00004651"/>
    </source>
</evidence>
<evidence type="ECO:0000256" key="2">
    <source>
        <dbReference type="ARBA" id="ARBA00010663"/>
    </source>
</evidence>
<reference evidence="15" key="2">
    <citation type="submission" date="2025-08" db="UniProtKB">
        <authorList>
            <consortium name="Ensembl"/>
        </authorList>
    </citation>
    <scope>IDENTIFICATION</scope>
</reference>
<keyword evidence="6 13" id="KW-0552">Olfaction</keyword>
<feature type="transmembrane region" description="Helical" evidence="13">
    <location>
        <begin position="57"/>
        <end position="78"/>
    </location>
</feature>
<name>A0A670JAC6_PODMU</name>
<feature type="transmembrane region" description="Helical" evidence="13">
    <location>
        <begin position="99"/>
        <end position="120"/>
    </location>
</feature>
<keyword evidence="3 13" id="KW-1003">Cell membrane</keyword>